<dbReference type="PANTHER" id="PTHR32071:SF74">
    <property type="entry name" value="TRANSCRIPTIONAL ACTIVATOR ROCR"/>
    <property type="match status" value="1"/>
</dbReference>
<dbReference type="SUPFAM" id="SSF46689">
    <property type="entry name" value="Homeodomain-like"/>
    <property type="match status" value="1"/>
</dbReference>
<dbReference type="SUPFAM" id="SSF52540">
    <property type="entry name" value="P-loop containing nucleoside triphosphate hydrolases"/>
    <property type="match status" value="1"/>
</dbReference>
<dbReference type="NCBIfam" id="TIGR00229">
    <property type="entry name" value="sensory_box"/>
    <property type="match status" value="1"/>
</dbReference>
<dbReference type="Pfam" id="PF25601">
    <property type="entry name" value="AAA_lid_14"/>
    <property type="match status" value="1"/>
</dbReference>
<dbReference type="InterPro" id="IPR025943">
    <property type="entry name" value="Sigma_54_int_dom_ATP-bd_2"/>
</dbReference>
<dbReference type="SMART" id="SM00091">
    <property type="entry name" value="PAS"/>
    <property type="match status" value="1"/>
</dbReference>
<dbReference type="Gene3D" id="1.10.8.60">
    <property type="match status" value="1"/>
</dbReference>
<dbReference type="PROSITE" id="PS50112">
    <property type="entry name" value="PAS"/>
    <property type="match status" value="1"/>
</dbReference>
<dbReference type="Pfam" id="PF00158">
    <property type="entry name" value="Sigma54_activat"/>
    <property type="match status" value="1"/>
</dbReference>
<dbReference type="InterPro" id="IPR035965">
    <property type="entry name" value="PAS-like_dom_sf"/>
</dbReference>
<dbReference type="CDD" id="cd00130">
    <property type="entry name" value="PAS"/>
    <property type="match status" value="1"/>
</dbReference>
<organism evidence="8 9">
    <name type="scientific">Cytobacillus stercorigallinarum</name>
    <dbReference type="NCBI Taxonomy" id="2762240"/>
    <lineage>
        <taxon>Bacteria</taxon>
        <taxon>Bacillati</taxon>
        <taxon>Bacillota</taxon>
        <taxon>Bacilli</taxon>
        <taxon>Bacillales</taxon>
        <taxon>Bacillaceae</taxon>
        <taxon>Cytobacillus</taxon>
    </lineage>
</organism>
<dbReference type="PROSITE" id="PS00675">
    <property type="entry name" value="SIGMA54_INTERACT_1"/>
    <property type="match status" value="1"/>
</dbReference>
<protein>
    <submittedName>
        <fullName evidence="8">Sigma 54-interacting transcriptional regulator</fullName>
    </submittedName>
</protein>
<dbReference type="PRINTS" id="PR01590">
    <property type="entry name" value="HTHFIS"/>
</dbReference>
<dbReference type="EMBL" id="JACSQT010000001">
    <property type="protein sequence ID" value="MBD7936197.1"/>
    <property type="molecule type" value="Genomic_DNA"/>
</dbReference>
<dbReference type="SMART" id="SM00382">
    <property type="entry name" value="AAA"/>
    <property type="match status" value="1"/>
</dbReference>
<accession>A0ABR8QKZ4</accession>
<evidence type="ECO:0000313" key="8">
    <source>
        <dbReference type="EMBL" id="MBD7936197.1"/>
    </source>
</evidence>
<evidence type="ECO:0000259" key="7">
    <source>
        <dbReference type="PROSITE" id="PS50112"/>
    </source>
</evidence>
<evidence type="ECO:0000256" key="3">
    <source>
        <dbReference type="ARBA" id="ARBA00023015"/>
    </source>
</evidence>
<dbReference type="InterPro" id="IPR002197">
    <property type="entry name" value="HTH_Fis"/>
</dbReference>
<dbReference type="Proteomes" id="UP000657931">
    <property type="component" value="Unassembled WGS sequence"/>
</dbReference>
<dbReference type="InterPro" id="IPR025944">
    <property type="entry name" value="Sigma_54_int_dom_CS"/>
</dbReference>
<dbReference type="InterPro" id="IPR025662">
    <property type="entry name" value="Sigma_54_int_dom_ATP-bd_1"/>
</dbReference>
<dbReference type="InterPro" id="IPR002078">
    <property type="entry name" value="Sigma_54_int"/>
</dbReference>
<dbReference type="SUPFAM" id="SSF55785">
    <property type="entry name" value="PYP-like sensor domain (PAS domain)"/>
    <property type="match status" value="1"/>
</dbReference>
<evidence type="ECO:0000256" key="1">
    <source>
        <dbReference type="ARBA" id="ARBA00022741"/>
    </source>
</evidence>
<dbReference type="InterPro" id="IPR013767">
    <property type="entry name" value="PAS_fold"/>
</dbReference>
<feature type="domain" description="PAS" evidence="7">
    <location>
        <begin position="10"/>
        <end position="58"/>
    </location>
</feature>
<dbReference type="PROSITE" id="PS00676">
    <property type="entry name" value="SIGMA54_INTERACT_2"/>
    <property type="match status" value="1"/>
</dbReference>
<evidence type="ECO:0000259" key="6">
    <source>
        <dbReference type="PROSITE" id="PS50045"/>
    </source>
</evidence>
<keyword evidence="3" id="KW-0805">Transcription regulation</keyword>
<dbReference type="PANTHER" id="PTHR32071">
    <property type="entry name" value="TRANSCRIPTIONAL REGULATORY PROTEIN"/>
    <property type="match status" value="1"/>
</dbReference>
<dbReference type="InterPro" id="IPR000014">
    <property type="entry name" value="PAS"/>
</dbReference>
<feature type="domain" description="Sigma-54 factor interaction" evidence="6">
    <location>
        <begin position="159"/>
        <end position="387"/>
    </location>
</feature>
<dbReference type="InterPro" id="IPR003593">
    <property type="entry name" value="AAA+_ATPase"/>
</dbReference>
<dbReference type="Gene3D" id="3.30.450.20">
    <property type="entry name" value="PAS domain"/>
    <property type="match status" value="1"/>
</dbReference>
<evidence type="ECO:0000313" key="9">
    <source>
        <dbReference type="Proteomes" id="UP000657931"/>
    </source>
</evidence>
<dbReference type="Gene3D" id="1.10.10.60">
    <property type="entry name" value="Homeodomain-like"/>
    <property type="match status" value="1"/>
</dbReference>
<proteinExistence type="predicted"/>
<dbReference type="CDD" id="cd00009">
    <property type="entry name" value="AAA"/>
    <property type="match status" value="1"/>
</dbReference>
<dbReference type="InterPro" id="IPR027417">
    <property type="entry name" value="P-loop_NTPase"/>
</dbReference>
<gene>
    <name evidence="8" type="ORF">H9655_04085</name>
</gene>
<name>A0ABR8QKZ4_9BACI</name>
<dbReference type="Pfam" id="PF00989">
    <property type="entry name" value="PAS"/>
    <property type="match status" value="1"/>
</dbReference>
<keyword evidence="2" id="KW-0067">ATP-binding</keyword>
<keyword evidence="5" id="KW-0804">Transcription</keyword>
<sequence length="476" mass="53592">MRLTSEHGISKEVLSAILNSIDEGIHVVDQHGCTIYYNEIAAKHDGLKIEEVLGRPLLDVFPSLNKNTSTLFNVMHTQQPMINEQQSYVNLYGKQIETVNTTLPIELDGKVAGAVEIAKDYSRIKELNDSLIDLRSKVKSKRKKATSHSHATKYTLDSLLTKDEKMIAVKNEAKKLARSQSPMLVIGESGSGKELFVQGIHEASLSSNAPFIAQNCAAIPESLLESVLFGTTKGSYTGATDRPGLFELADGGTLFLDEIHAMPIELQAKLLRVLEDGQVRRLGSTTNTYVNFRVIAAMNIHPQIALAEGSIRADLFYRLNVLTFELLPLRERKKDIVFLTDHFIKQYNEQFLKNITGLNPQVQRFFFKYKWPGNVRELKHTIEYMMNVCNGPTLTVQDLPLMLKQYLQEEKDSIKQTDLALRPALAKLENQLIGEAINQTEGNILKAAKLLQIPRQTLQYKLQRLEVASVENRIDF</sequence>
<keyword evidence="1" id="KW-0547">Nucleotide-binding</keyword>
<comment type="caution">
    <text evidence="8">The sequence shown here is derived from an EMBL/GenBank/DDBJ whole genome shotgun (WGS) entry which is preliminary data.</text>
</comment>
<keyword evidence="9" id="KW-1185">Reference proteome</keyword>
<dbReference type="InterPro" id="IPR009057">
    <property type="entry name" value="Homeodomain-like_sf"/>
</dbReference>
<dbReference type="Pfam" id="PF02954">
    <property type="entry name" value="HTH_8"/>
    <property type="match status" value="1"/>
</dbReference>
<dbReference type="Gene3D" id="3.40.50.300">
    <property type="entry name" value="P-loop containing nucleotide triphosphate hydrolases"/>
    <property type="match status" value="1"/>
</dbReference>
<evidence type="ECO:0000256" key="4">
    <source>
        <dbReference type="ARBA" id="ARBA00023125"/>
    </source>
</evidence>
<dbReference type="PROSITE" id="PS00688">
    <property type="entry name" value="SIGMA54_INTERACT_3"/>
    <property type="match status" value="1"/>
</dbReference>
<evidence type="ECO:0000256" key="5">
    <source>
        <dbReference type="ARBA" id="ARBA00023163"/>
    </source>
</evidence>
<reference evidence="8 9" key="1">
    <citation type="submission" date="2020-08" db="EMBL/GenBank/DDBJ databases">
        <title>A Genomic Blueprint of the Chicken Gut Microbiome.</title>
        <authorList>
            <person name="Gilroy R."/>
            <person name="Ravi A."/>
            <person name="Getino M."/>
            <person name="Pursley I."/>
            <person name="Horton D.L."/>
            <person name="Alikhan N.-F."/>
            <person name="Baker D."/>
            <person name="Gharbi K."/>
            <person name="Hall N."/>
            <person name="Watson M."/>
            <person name="Adriaenssens E.M."/>
            <person name="Foster-Nyarko E."/>
            <person name="Jarju S."/>
            <person name="Secka A."/>
            <person name="Antonio M."/>
            <person name="Oren A."/>
            <person name="Chaudhuri R."/>
            <person name="La Ragione R.M."/>
            <person name="Hildebrand F."/>
            <person name="Pallen M.J."/>
        </authorList>
    </citation>
    <scope>NUCLEOTIDE SEQUENCE [LARGE SCALE GENOMIC DNA]</scope>
    <source>
        <strain evidence="8 9">Sa5YUA1</strain>
    </source>
</reference>
<dbReference type="InterPro" id="IPR058031">
    <property type="entry name" value="AAA_lid_NorR"/>
</dbReference>
<keyword evidence="4" id="KW-0238">DNA-binding</keyword>
<dbReference type="PROSITE" id="PS50045">
    <property type="entry name" value="SIGMA54_INTERACT_4"/>
    <property type="match status" value="1"/>
</dbReference>
<evidence type="ECO:0000256" key="2">
    <source>
        <dbReference type="ARBA" id="ARBA00022840"/>
    </source>
</evidence>